<dbReference type="PANTHER" id="PTHR24421">
    <property type="entry name" value="NITRATE/NITRITE SENSOR PROTEIN NARX-RELATED"/>
    <property type="match status" value="1"/>
</dbReference>
<dbReference type="SUPFAM" id="SSF63829">
    <property type="entry name" value="Calcium-dependent phosphotriesterase"/>
    <property type="match status" value="3"/>
</dbReference>
<dbReference type="InterPro" id="IPR011712">
    <property type="entry name" value="Sig_transdc_His_kin_sub3_dim/P"/>
</dbReference>
<reference evidence="6 7" key="1">
    <citation type="submission" date="2018-11" db="EMBL/GenBank/DDBJ databases">
        <title>Chitinophaga lutea sp.nov., isolate from arsenic contaminated soil.</title>
        <authorList>
            <person name="Zong Y."/>
        </authorList>
    </citation>
    <scope>NUCLEOTIDE SEQUENCE [LARGE SCALE GENOMIC DNA]</scope>
    <source>
        <strain evidence="6 7">ZY74</strain>
    </source>
</reference>
<evidence type="ECO:0000256" key="2">
    <source>
        <dbReference type="ARBA" id="ARBA00022777"/>
    </source>
</evidence>
<dbReference type="AlphaFoldDB" id="A0A3N4Q1Q3"/>
<protein>
    <recommendedName>
        <fullName evidence="5">Histidine kinase domain-containing protein</fullName>
    </recommendedName>
</protein>
<name>A0A3N4Q1Q3_9BACT</name>
<dbReference type="GO" id="GO:0000155">
    <property type="term" value="F:phosphorelay sensor kinase activity"/>
    <property type="evidence" value="ECO:0007669"/>
    <property type="project" value="InterPro"/>
</dbReference>
<evidence type="ECO:0000259" key="5">
    <source>
        <dbReference type="PROSITE" id="PS50109"/>
    </source>
</evidence>
<comment type="caution">
    <text evidence="6">The sequence shown here is derived from an EMBL/GenBank/DDBJ whole genome shotgun (WGS) entry which is preliminary data.</text>
</comment>
<dbReference type="CDD" id="cd16917">
    <property type="entry name" value="HATPase_UhpB-NarQ-NarX-like"/>
    <property type="match status" value="1"/>
</dbReference>
<keyword evidence="4" id="KW-0812">Transmembrane</keyword>
<keyword evidence="1" id="KW-0808">Transferase</keyword>
<dbReference type="Pfam" id="PF07494">
    <property type="entry name" value="Reg_prop"/>
    <property type="match status" value="2"/>
</dbReference>
<dbReference type="InterPro" id="IPR003594">
    <property type="entry name" value="HATPase_dom"/>
</dbReference>
<evidence type="ECO:0000313" key="6">
    <source>
        <dbReference type="EMBL" id="RPE13129.1"/>
    </source>
</evidence>
<dbReference type="Gene3D" id="1.20.5.1930">
    <property type="match status" value="1"/>
</dbReference>
<evidence type="ECO:0000256" key="3">
    <source>
        <dbReference type="ARBA" id="ARBA00023012"/>
    </source>
</evidence>
<gene>
    <name evidence="6" type="ORF">EGT74_06240</name>
</gene>
<dbReference type="InterPro" id="IPR015943">
    <property type="entry name" value="WD40/YVTN_repeat-like_dom_sf"/>
</dbReference>
<evidence type="ECO:0000313" key="7">
    <source>
        <dbReference type="Proteomes" id="UP000278351"/>
    </source>
</evidence>
<dbReference type="PROSITE" id="PS50109">
    <property type="entry name" value="HIS_KIN"/>
    <property type="match status" value="1"/>
</dbReference>
<dbReference type="InterPro" id="IPR013783">
    <property type="entry name" value="Ig-like_fold"/>
</dbReference>
<dbReference type="InterPro" id="IPR050482">
    <property type="entry name" value="Sensor_HK_TwoCompSys"/>
</dbReference>
<keyword evidence="3" id="KW-0902">Two-component regulatory system</keyword>
<keyword evidence="7" id="KW-1185">Reference proteome</keyword>
<organism evidence="6 7">
    <name type="scientific">Chitinophaga lutea</name>
    <dbReference type="NCBI Taxonomy" id="2488634"/>
    <lineage>
        <taxon>Bacteria</taxon>
        <taxon>Pseudomonadati</taxon>
        <taxon>Bacteroidota</taxon>
        <taxon>Chitinophagia</taxon>
        <taxon>Chitinophagales</taxon>
        <taxon>Chitinophagaceae</taxon>
        <taxon>Chitinophaga</taxon>
    </lineage>
</organism>
<dbReference type="Gene3D" id="2.60.40.10">
    <property type="entry name" value="Immunoglobulins"/>
    <property type="match status" value="1"/>
</dbReference>
<evidence type="ECO:0000256" key="1">
    <source>
        <dbReference type="ARBA" id="ARBA00022679"/>
    </source>
</evidence>
<dbReference type="InterPro" id="IPR011123">
    <property type="entry name" value="Y_Y_Y"/>
</dbReference>
<dbReference type="EMBL" id="RPDH01000001">
    <property type="protein sequence ID" value="RPE13129.1"/>
    <property type="molecule type" value="Genomic_DNA"/>
</dbReference>
<dbReference type="GO" id="GO:0046983">
    <property type="term" value="F:protein dimerization activity"/>
    <property type="evidence" value="ECO:0007669"/>
    <property type="project" value="InterPro"/>
</dbReference>
<dbReference type="Gene3D" id="2.130.10.10">
    <property type="entry name" value="YVTN repeat-like/Quinoprotein amine dehydrogenase"/>
    <property type="match status" value="2"/>
</dbReference>
<proteinExistence type="predicted"/>
<dbReference type="Gene3D" id="3.30.565.10">
    <property type="entry name" value="Histidine kinase-like ATPase, C-terminal domain"/>
    <property type="match status" value="1"/>
</dbReference>
<dbReference type="Pfam" id="PF07730">
    <property type="entry name" value="HisKA_3"/>
    <property type="match status" value="1"/>
</dbReference>
<keyword evidence="2" id="KW-0418">Kinase</keyword>
<evidence type="ECO:0000256" key="4">
    <source>
        <dbReference type="SAM" id="Phobius"/>
    </source>
</evidence>
<dbReference type="InterPro" id="IPR005467">
    <property type="entry name" value="His_kinase_dom"/>
</dbReference>
<keyword evidence="4" id="KW-0472">Membrane</keyword>
<dbReference type="Pfam" id="PF07495">
    <property type="entry name" value="Y_Y_Y"/>
    <property type="match status" value="1"/>
</dbReference>
<feature type="domain" description="Histidine kinase" evidence="5">
    <location>
        <begin position="839"/>
        <end position="1031"/>
    </location>
</feature>
<dbReference type="SUPFAM" id="SSF55874">
    <property type="entry name" value="ATPase domain of HSP90 chaperone/DNA topoisomerase II/histidine kinase"/>
    <property type="match status" value="1"/>
</dbReference>
<dbReference type="GO" id="GO:0016020">
    <property type="term" value="C:membrane"/>
    <property type="evidence" value="ECO:0007669"/>
    <property type="project" value="InterPro"/>
</dbReference>
<feature type="transmembrane region" description="Helical" evidence="4">
    <location>
        <begin position="802"/>
        <end position="821"/>
    </location>
</feature>
<dbReference type="InterPro" id="IPR036890">
    <property type="entry name" value="HATPase_C_sf"/>
</dbReference>
<keyword evidence="4" id="KW-1133">Transmembrane helix</keyword>
<sequence length="1031" mass="117111">MRQSDYFWGIRFTMHVSLKARPLFLITALLLLRLAAAAMPQSHIFSRLTAEDGLRSNYVHAVMQDKSGFMWVGSQGGLQRYDGRQFEYFPFPQFPGVARQGVQHIIETNGNTLWIAYNTCVVTYDYVREKAALVPVQYQSHEKSFQATQLFTDSRGLIWLCTSTHGTFLYDRVAKAFVPFSRFFGDTAFRIFNVAEDPLTHDYWLGTSIGLCLLDYRNKHCYTPAWNPHRIPLLAEPAMQRTITRLYGDSRGGLFINTWGRLEELPSFFHYNPKTRRLGAPQRMGAMAQLLEDRKGMVWSAGDKLLLFSSDGNLQQEFQRDQFARYGLDYTDMFCLEEDNMQNIWIGTSNGLFIFNHTRQQFQTTAFKPAGVAGPSPLLEAADIWQHPNGDVWVASWGQGLLVYDSTLTLLKKHLLHPTDYQRNMLWCLQPLPDGRVLAGAQHANLLTIDPRTWAVEYRVLSGLDNRTIRCMTLDAGGNVWIGTQRGLIAKWDYRRDNIRVFRDSLYRKELFLWNHVQDIHAGSDGHIWAGTANYGLLKLDTAGNIVQRFATDEKRHTLPGDNVRQLQPAGNNLLLVGAGGIAVIDMQHNIVINTLTEEQGLPGNVITNLVPISAQQVFFTSNFSAGKVNLQARKVVHFGRKYGVADESFQLPASMRLRDGRIVFGATKNILSFQPDSLREPQRPPDVRIHYFKTGGDVKSPYQPMQAGGARITLDHTSNTFTIGYTSLAYLEQDNLTYYYRLEGIDAGWVNAGQRQYVNYSNLAPGDYVFHVYCENGEGLATRSITSMAVSIAKPLWRKGWFYAAIVLLIAGAVFLVHSLRVNRIMATEQVRRRIARDLHDDMGSTLTSINIMSSMARRNADRNDLSKTLEFLVKIGESTTQMMESMDDIVWSINPLNDNTQRVIARMREFTTGVLEARQIGFSFLVDEKIFTRKLRLESRHDFFMIYKEAITNIAKYAQCTFTDIRVQLRKGQLVLRVQDNGVGFNISEAGEGDGLQNMQRRAYRMNGQLSIQSQLGKGTVVVLMFPTT</sequence>
<dbReference type="InterPro" id="IPR011110">
    <property type="entry name" value="Reg_prop"/>
</dbReference>
<accession>A0A3N4Q1Q3</accession>
<dbReference type="Proteomes" id="UP000278351">
    <property type="component" value="Unassembled WGS sequence"/>
</dbReference>
<dbReference type="Pfam" id="PF02518">
    <property type="entry name" value="HATPase_c"/>
    <property type="match status" value="1"/>
</dbReference>